<dbReference type="Proteomes" id="UP001324993">
    <property type="component" value="Chromosome"/>
</dbReference>
<organism evidence="1 2">
    <name type="scientific">Coraliomargarita algicola</name>
    <dbReference type="NCBI Taxonomy" id="3092156"/>
    <lineage>
        <taxon>Bacteria</taxon>
        <taxon>Pseudomonadati</taxon>
        <taxon>Verrucomicrobiota</taxon>
        <taxon>Opitutia</taxon>
        <taxon>Puniceicoccales</taxon>
        <taxon>Coraliomargaritaceae</taxon>
        <taxon>Coraliomargarita</taxon>
    </lineage>
</organism>
<gene>
    <name evidence="1" type="ORF">SH580_08565</name>
</gene>
<evidence type="ECO:0000313" key="2">
    <source>
        <dbReference type="Proteomes" id="UP001324993"/>
    </source>
</evidence>
<evidence type="ECO:0000313" key="1">
    <source>
        <dbReference type="EMBL" id="WPJ97762.1"/>
    </source>
</evidence>
<dbReference type="RefSeq" id="WP_319834587.1">
    <property type="nucleotide sequence ID" value="NZ_CP138858.1"/>
</dbReference>
<name>A0ABZ0RS81_9BACT</name>
<protein>
    <submittedName>
        <fullName evidence="1">Uncharacterized protein</fullName>
    </submittedName>
</protein>
<dbReference type="EMBL" id="CP138858">
    <property type="protein sequence ID" value="WPJ97762.1"/>
    <property type="molecule type" value="Genomic_DNA"/>
</dbReference>
<proteinExistence type="predicted"/>
<accession>A0ABZ0RS81</accession>
<reference evidence="1 2" key="1">
    <citation type="submission" date="2023-11" db="EMBL/GenBank/DDBJ databases">
        <title>Coraliomargarita sp. nov., isolated from marine algae.</title>
        <authorList>
            <person name="Lee J.K."/>
            <person name="Baek J.H."/>
            <person name="Kim J.M."/>
            <person name="Choi D.G."/>
            <person name="Jeon C.O."/>
        </authorList>
    </citation>
    <scope>NUCLEOTIDE SEQUENCE [LARGE SCALE GENOMIC DNA]</scope>
    <source>
        <strain evidence="1 2">J2-16</strain>
    </source>
</reference>
<keyword evidence="2" id="KW-1185">Reference proteome</keyword>
<sequence>MPKAKLIAVEQLRTLNELLGRVSDPERAEHARRALEFAYKEHPEDLERVPLGDYVDKLAKLHFGVSGHRADFAFAHWHVPRLEDFSPLWIRQAIVVEMKKLAGRREGLLLVTGLREAVCPVGKYWTKQREAQYQRVRDWIDELVCAWATRGSRLQVVVL</sequence>